<dbReference type="SUPFAM" id="SSF159894">
    <property type="entry name" value="YgaC/TfoX-N like"/>
    <property type="match status" value="1"/>
</dbReference>
<organism evidence="2 3">
    <name type="scientific">Fulvivirga sedimenti</name>
    <dbReference type="NCBI Taxonomy" id="2879465"/>
    <lineage>
        <taxon>Bacteria</taxon>
        <taxon>Pseudomonadati</taxon>
        <taxon>Bacteroidota</taxon>
        <taxon>Cytophagia</taxon>
        <taxon>Cytophagales</taxon>
        <taxon>Fulvivirgaceae</taxon>
        <taxon>Fulvivirga</taxon>
    </lineage>
</organism>
<gene>
    <name evidence="2" type="ORF">LDX50_29905</name>
</gene>
<dbReference type="Gene3D" id="3.30.1460.30">
    <property type="entry name" value="YgaC/TfoX-N like chaperone"/>
    <property type="match status" value="1"/>
</dbReference>
<evidence type="ECO:0000313" key="2">
    <source>
        <dbReference type="EMBL" id="MCA6079124.1"/>
    </source>
</evidence>
<keyword evidence="3" id="KW-1185">Reference proteome</keyword>
<reference evidence="2" key="1">
    <citation type="submission" date="2021-09" db="EMBL/GenBank/DDBJ databases">
        <title>Fulvivirga sp. isolated from coastal sediment.</title>
        <authorList>
            <person name="Yu H."/>
        </authorList>
    </citation>
    <scope>NUCLEOTIDE SEQUENCE</scope>
    <source>
        <strain evidence="2">1062</strain>
    </source>
</reference>
<evidence type="ECO:0000313" key="3">
    <source>
        <dbReference type="Proteomes" id="UP001139409"/>
    </source>
</evidence>
<evidence type="ECO:0000259" key="1">
    <source>
        <dbReference type="Pfam" id="PF04993"/>
    </source>
</evidence>
<dbReference type="Proteomes" id="UP001139409">
    <property type="component" value="Unassembled WGS sequence"/>
</dbReference>
<proteinExistence type="predicted"/>
<dbReference type="InterPro" id="IPR007076">
    <property type="entry name" value="TfoX_N"/>
</dbReference>
<name>A0A9X1HZ55_9BACT</name>
<sequence>MAYSEYLADRVRQRLKPHGISDEKKMMGGLIFMVNEKMCVGIDMDKKTGNDRLMIRVGKASHDQLLFKRGSREMDFTRKTMRGFLFIDPEGFDADDDLDFWIQKALEFNKQH</sequence>
<dbReference type="Pfam" id="PF04993">
    <property type="entry name" value="TfoX_N"/>
    <property type="match status" value="1"/>
</dbReference>
<dbReference type="AlphaFoldDB" id="A0A9X1HZ55"/>
<protein>
    <submittedName>
        <fullName evidence="2">TfoX/Sxy family protein</fullName>
    </submittedName>
</protein>
<dbReference type="EMBL" id="JAIXNE010000009">
    <property type="protein sequence ID" value="MCA6079124.1"/>
    <property type="molecule type" value="Genomic_DNA"/>
</dbReference>
<dbReference type="RefSeq" id="WP_225699986.1">
    <property type="nucleotide sequence ID" value="NZ_JAIXNE010000009.1"/>
</dbReference>
<comment type="caution">
    <text evidence="2">The sequence shown here is derived from an EMBL/GenBank/DDBJ whole genome shotgun (WGS) entry which is preliminary data.</text>
</comment>
<accession>A0A9X1HZ55</accession>
<feature type="domain" description="TfoX N-terminal" evidence="1">
    <location>
        <begin position="15"/>
        <end position="108"/>
    </location>
</feature>